<dbReference type="Gene3D" id="2.160.10.10">
    <property type="entry name" value="Hexapeptide repeat proteins"/>
    <property type="match status" value="1"/>
</dbReference>
<sequence>MTEEERIFSGRLFASEVPELVEKKLRAHRLSQDYSSLYEEDTAERERILHALLESVGEGTFMLGPIRFHYGCHTRIGSHCFMNFNFTVQDDARVTIGDHCNFGPNVTIVTPMHPMLSDERRGIVCSDGISRFLCYAKPVSIGNDCWFGANVVVCPGVTIGDNCVIGAGSVVTRDIPANSFAAGVPARVIRAITADDAIANKFPDLR</sequence>
<evidence type="ECO:0000313" key="5">
    <source>
        <dbReference type="EMBL" id="HIQ83647.1"/>
    </source>
</evidence>
<name>A0A9D1CX10_9FIRM</name>
<evidence type="ECO:0000256" key="1">
    <source>
        <dbReference type="ARBA" id="ARBA00007274"/>
    </source>
</evidence>
<dbReference type="GO" id="GO:0016407">
    <property type="term" value="F:acetyltransferase activity"/>
    <property type="evidence" value="ECO:0007669"/>
    <property type="project" value="InterPro"/>
</dbReference>
<organism evidence="5 6">
    <name type="scientific">Candidatus Pullichristensenella stercorigallinarum</name>
    <dbReference type="NCBI Taxonomy" id="2840909"/>
    <lineage>
        <taxon>Bacteria</taxon>
        <taxon>Bacillati</taxon>
        <taxon>Bacillota</taxon>
        <taxon>Clostridia</taxon>
        <taxon>Candidatus Pullichristensenella</taxon>
    </lineage>
</organism>
<evidence type="ECO:0000256" key="3">
    <source>
        <dbReference type="ARBA" id="ARBA00023315"/>
    </source>
</evidence>
<dbReference type="CDD" id="cd03357">
    <property type="entry name" value="LbH_MAT_GAT"/>
    <property type="match status" value="1"/>
</dbReference>
<protein>
    <submittedName>
        <fullName evidence="5">Sugar O-acetyltransferase</fullName>
    </submittedName>
</protein>
<dbReference type="Proteomes" id="UP000824260">
    <property type="component" value="Unassembled WGS sequence"/>
</dbReference>
<keyword evidence="3" id="KW-0012">Acyltransferase</keyword>
<evidence type="ECO:0000256" key="2">
    <source>
        <dbReference type="ARBA" id="ARBA00022679"/>
    </source>
</evidence>
<dbReference type="InterPro" id="IPR024688">
    <property type="entry name" value="Mac_dom"/>
</dbReference>
<comment type="similarity">
    <text evidence="1">Belongs to the transferase hexapeptide repeat family.</text>
</comment>
<evidence type="ECO:0000313" key="6">
    <source>
        <dbReference type="Proteomes" id="UP000824260"/>
    </source>
</evidence>
<dbReference type="InterPro" id="IPR051159">
    <property type="entry name" value="Hexapeptide_acetyltransf"/>
</dbReference>
<dbReference type="AlphaFoldDB" id="A0A9D1CX10"/>
<dbReference type="GO" id="GO:0008374">
    <property type="term" value="F:O-acyltransferase activity"/>
    <property type="evidence" value="ECO:0007669"/>
    <property type="project" value="TreeGrafter"/>
</dbReference>
<dbReference type="SUPFAM" id="SSF51161">
    <property type="entry name" value="Trimeric LpxA-like enzymes"/>
    <property type="match status" value="1"/>
</dbReference>
<comment type="caution">
    <text evidence="5">The sequence shown here is derived from an EMBL/GenBank/DDBJ whole genome shotgun (WGS) entry which is preliminary data.</text>
</comment>
<dbReference type="Pfam" id="PF14602">
    <property type="entry name" value="Hexapep_2"/>
    <property type="match status" value="2"/>
</dbReference>
<proteinExistence type="inferred from homology"/>
<accession>A0A9D1CX10</accession>
<dbReference type="SMART" id="SM01266">
    <property type="entry name" value="Mac"/>
    <property type="match status" value="1"/>
</dbReference>
<evidence type="ECO:0000259" key="4">
    <source>
        <dbReference type="SMART" id="SM01266"/>
    </source>
</evidence>
<keyword evidence="2" id="KW-0808">Transferase</keyword>
<dbReference type="Pfam" id="PF12464">
    <property type="entry name" value="Mac"/>
    <property type="match status" value="1"/>
</dbReference>
<dbReference type="PANTHER" id="PTHR23416">
    <property type="entry name" value="SIALIC ACID SYNTHASE-RELATED"/>
    <property type="match status" value="1"/>
</dbReference>
<dbReference type="FunFam" id="2.160.10.10:FF:000025">
    <property type="entry name" value="Hexapeptide-repeat containing-acetyltransferase"/>
    <property type="match status" value="1"/>
</dbReference>
<dbReference type="PANTHER" id="PTHR23416:SF23">
    <property type="entry name" value="ACETYLTRANSFERASE C18B11.09C-RELATED"/>
    <property type="match status" value="1"/>
</dbReference>
<feature type="domain" description="Maltose/galactoside acetyltransferase" evidence="4">
    <location>
        <begin position="4"/>
        <end position="58"/>
    </location>
</feature>
<dbReference type="InterPro" id="IPR011004">
    <property type="entry name" value="Trimer_LpxA-like_sf"/>
</dbReference>
<reference evidence="5" key="1">
    <citation type="submission" date="2020-10" db="EMBL/GenBank/DDBJ databases">
        <authorList>
            <person name="Gilroy R."/>
        </authorList>
    </citation>
    <scope>NUCLEOTIDE SEQUENCE</scope>
    <source>
        <strain evidence="5">ChiSjej6B24-2974</strain>
    </source>
</reference>
<gene>
    <name evidence="5" type="ORF">IAA52_11165</name>
</gene>
<dbReference type="EMBL" id="DVFZ01000103">
    <property type="protein sequence ID" value="HIQ83647.1"/>
    <property type="molecule type" value="Genomic_DNA"/>
</dbReference>
<dbReference type="InterPro" id="IPR001451">
    <property type="entry name" value="Hexapep"/>
</dbReference>
<reference evidence="5" key="2">
    <citation type="journal article" date="2021" name="PeerJ">
        <title>Extensive microbial diversity within the chicken gut microbiome revealed by metagenomics and culture.</title>
        <authorList>
            <person name="Gilroy R."/>
            <person name="Ravi A."/>
            <person name="Getino M."/>
            <person name="Pursley I."/>
            <person name="Horton D.L."/>
            <person name="Alikhan N.F."/>
            <person name="Baker D."/>
            <person name="Gharbi K."/>
            <person name="Hall N."/>
            <person name="Watson M."/>
            <person name="Adriaenssens E.M."/>
            <person name="Foster-Nyarko E."/>
            <person name="Jarju S."/>
            <person name="Secka A."/>
            <person name="Antonio M."/>
            <person name="Oren A."/>
            <person name="Chaudhuri R.R."/>
            <person name="La Ragione R."/>
            <person name="Hildebrand F."/>
            <person name="Pallen M.J."/>
        </authorList>
    </citation>
    <scope>NUCLEOTIDE SEQUENCE</scope>
    <source>
        <strain evidence="5">ChiSjej6B24-2974</strain>
    </source>
</reference>